<protein>
    <submittedName>
        <fullName evidence="2">Uncharacterized protein</fullName>
    </submittedName>
</protein>
<evidence type="ECO:0000256" key="1">
    <source>
        <dbReference type="SAM" id="Phobius"/>
    </source>
</evidence>
<keyword evidence="3" id="KW-1185">Reference proteome</keyword>
<name>A0A1Q8CST1_9PSEU</name>
<dbReference type="Proteomes" id="UP000185596">
    <property type="component" value="Unassembled WGS sequence"/>
</dbReference>
<dbReference type="OrthoDB" id="529448at2"/>
<dbReference type="AlphaFoldDB" id="A0A1Q8CST1"/>
<keyword evidence="1" id="KW-0472">Membrane</keyword>
<gene>
    <name evidence="2" type="ORF">BU204_11645</name>
</gene>
<comment type="caution">
    <text evidence="2">The sequence shown here is derived from an EMBL/GenBank/DDBJ whole genome shotgun (WGS) entry which is preliminary data.</text>
</comment>
<dbReference type="EMBL" id="MSIE01000017">
    <property type="protein sequence ID" value="OLF17421.1"/>
    <property type="molecule type" value="Genomic_DNA"/>
</dbReference>
<evidence type="ECO:0000313" key="3">
    <source>
        <dbReference type="Proteomes" id="UP000185596"/>
    </source>
</evidence>
<keyword evidence="1" id="KW-0812">Transmembrane</keyword>
<feature type="transmembrane region" description="Helical" evidence="1">
    <location>
        <begin position="64"/>
        <end position="90"/>
    </location>
</feature>
<keyword evidence="1" id="KW-1133">Transmembrane helix</keyword>
<reference evidence="2 3" key="1">
    <citation type="submission" date="2016-12" db="EMBL/GenBank/DDBJ databases">
        <title>The draft genome sequence of Actinophytocola sp. 11-183.</title>
        <authorList>
            <person name="Wang W."/>
            <person name="Yuan L."/>
        </authorList>
    </citation>
    <scope>NUCLEOTIDE SEQUENCE [LARGE SCALE GENOMIC DNA]</scope>
    <source>
        <strain evidence="2 3">11-183</strain>
    </source>
</reference>
<dbReference type="STRING" id="1912961.BU204_11645"/>
<sequence>MSGFLDELGKKAAERWLALLVLPGLLWTATLLAAIHLNHAAPTSVQPLIEAISARTSTPFTTPVIIALLVGFLLSSIGAGIVAAGIGVFIRRVWTLPGRRRPARWLITWRRHRWNIRNQQADQLVLNAITTSAGAHPTGSDKQPVVTASPALAETLALRDAISLEPPSRPTWIGDRWQSTTKRIYRAHGLDLTVAWPRLWTVLPDNLRTDITTTQTAYVTSSTLTSWAFLYLLPALHWWPVVLISLATAATSLVRVRTATNTLCLLIETAADFHTHTLAEKLNPPDPEVGYTINSHLHKQALRAPGTNVNH</sequence>
<proteinExistence type="predicted"/>
<dbReference type="RefSeq" id="WP_075125646.1">
    <property type="nucleotide sequence ID" value="NZ_MSIE01000017.1"/>
</dbReference>
<accession>A0A1Q8CST1</accession>
<evidence type="ECO:0000313" key="2">
    <source>
        <dbReference type="EMBL" id="OLF17421.1"/>
    </source>
</evidence>
<organism evidence="2 3">
    <name type="scientific">Actinophytocola xanthii</name>
    <dbReference type="NCBI Taxonomy" id="1912961"/>
    <lineage>
        <taxon>Bacteria</taxon>
        <taxon>Bacillati</taxon>
        <taxon>Actinomycetota</taxon>
        <taxon>Actinomycetes</taxon>
        <taxon>Pseudonocardiales</taxon>
        <taxon>Pseudonocardiaceae</taxon>
    </lineage>
</organism>